<reference evidence="1 2" key="1">
    <citation type="submission" date="2024-04" db="EMBL/GenBank/DDBJ databases">
        <title>Tritrichomonas musculus Genome.</title>
        <authorList>
            <person name="Alves-Ferreira E."/>
            <person name="Grigg M."/>
            <person name="Lorenzi H."/>
            <person name="Galac M."/>
        </authorList>
    </citation>
    <scope>NUCLEOTIDE SEQUENCE [LARGE SCALE GENOMIC DNA]</scope>
    <source>
        <strain evidence="1 2">EAF2021</strain>
    </source>
</reference>
<dbReference type="PANTHER" id="PTHR21512">
    <property type="entry name" value="TRAFFICKING PROTEIN PARTICLE COMPLEX SUBUNIT 9"/>
    <property type="match status" value="1"/>
</dbReference>
<dbReference type="InterPro" id="IPR013935">
    <property type="entry name" value="Trs120_TRAPPC9"/>
</dbReference>
<dbReference type="PANTHER" id="PTHR21512:SF5">
    <property type="entry name" value="TRAFFICKING PROTEIN PARTICLE COMPLEX SUBUNIT 9"/>
    <property type="match status" value="1"/>
</dbReference>
<keyword evidence="2" id="KW-1185">Reference proteome</keyword>
<name>A0ABR2GZL5_9EUKA</name>
<accession>A0ABR2GZL5</accession>
<evidence type="ECO:0000313" key="1">
    <source>
        <dbReference type="EMBL" id="KAK8838700.1"/>
    </source>
</evidence>
<protein>
    <submittedName>
        <fullName evidence="1">Trafficking protein particle complex subunit 9</fullName>
    </submittedName>
</protein>
<evidence type="ECO:0000313" key="2">
    <source>
        <dbReference type="Proteomes" id="UP001470230"/>
    </source>
</evidence>
<gene>
    <name evidence="1" type="ORF">M9Y10_032739</name>
</gene>
<organism evidence="1 2">
    <name type="scientific">Tritrichomonas musculus</name>
    <dbReference type="NCBI Taxonomy" id="1915356"/>
    <lineage>
        <taxon>Eukaryota</taxon>
        <taxon>Metamonada</taxon>
        <taxon>Parabasalia</taxon>
        <taxon>Tritrichomonadida</taxon>
        <taxon>Tritrichomonadidae</taxon>
        <taxon>Tritrichomonas</taxon>
    </lineage>
</organism>
<dbReference type="Proteomes" id="UP001470230">
    <property type="component" value="Unassembled WGS sequence"/>
</dbReference>
<proteinExistence type="predicted"/>
<comment type="caution">
    <text evidence="1">The sequence shown here is derived from an EMBL/GenBank/DDBJ whole genome shotgun (WGS) entry which is preliminary data.</text>
</comment>
<dbReference type="EMBL" id="JAPFFF010000054">
    <property type="protein sequence ID" value="KAK8838700.1"/>
    <property type="molecule type" value="Genomic_DNA"/>
</dbReference>
<sequence>MNQVVQDIQYATPLLVVAASEVSDDCLEAMKELCSSQFSISSKNFPHLASACEKFDVEVPNAIIVQPIYCRSINDLIQFQKSLDKKKYHTFLKWYCTLAFIDYSVNKNIDETRNIFLSCEEIKIDRSTFVIYQATESLFRYHTETTCVCFDNFTTSVAISCIQDFIARPIASTVIKLLEYGFNELKLEPKSVRDAKVRADFAGLSNNTTEFLQIVKGAMKELEGTSNYALLGSFYEIIGLMELRNPDFTHTHKLIPSSSQPAAFNWLPNFTQRPLQLFMAAANNYNKAYYHGSCIDCGIRVIICGYTEIIQSIAYYIDQHSKDEEVIFRSWDLINVVSRLGMKRRAALLASQFSKTFVQTDTANTYTIFALNIILKSSDSSSVVQIRDLCIPMIMTLLEEKEKVPMPVYSNFLSKTMSTIGPSLNFENQTNLFNELEAHSCEKISLPLQLSKMEIDKLPYTITKQDINKRSGSGVFLYSYLSNTDTFSEFTVDINHLITVSAHFYNPFSITLKAENVHLIADNSSFCDTSTQYLKPNSENIIPCHITALKEGQCTIKGISMSFFGAKQNFLLKEPITISAVRNVPNFHLRTDLPLSSSLTLYDGEVHEFTIWITNLGEIPISNLQINFLQPDIARLIEGPKLPINPHCMSKLRCALTALKGEEHLAAKIVASCQDSEYCCSHNIRQKLVIDDSLEICRIYLMTAHPRGEKSCDKVFIGFEVRNNAPCSFMYKSNLCDSESSGLIGQDESLLIVGTYNPGDLISNGSDANKANLIATTKIKEAEIGKSLNLTQRLRVAMCVSMLQRIMDRWNFEWTVSSIRRGELVTKQTAVDEELFNGIESRRIQAKFEWKDENEEIVTDLSIDTKYLLTISFDKEMILCGIELSNEISDDDDEENGAILWEGELNQKVDKGKTQFDFVLCFGVAKMNKFYVNYTSSTGIEGQTFVTVDVTE</sequence>